<evidence type="ECO:0000313" key="1">
    <source>
        <dbReference type="EMBL" id="KEQ84887.1"/>
    </source>
</evidence>
<dbReference type="Proteomes" id="UP000030706">
    <property type="component" value="Unassembled WGS sequence"/>
</dbReference>
<keyword evidence="2" id="KW-1185">Reference proteome</keyword>
<protein>
    <submittedName>
        <fullName evidence="1">Uncharacterized protein</fullName>
    </submittedName>
</protein>
<accession>A0A074XSC8</accession>
<sequence length="86" mass="9378">MVRNMSSNSVRAPFTVFTTLLCHLVKPPGAAVSLARTIRYAWETRPSSHDETTLSTEASPPSFYHTAAPCQRHGAVSSARDCRVST</sequence>
<organism evidence="1 2">
    <name type="scientific">Aureobasidium pullulans EXF-150</name>
    <dbReference type="NCBI Taxonomy" id="1043002"/>
    <lineage>
        <taxon>Eukaryota</taxon>
        <taxon>Fungi</taxon>
        <taxon>Dikarya</taxon>
        <taxon>Ascomycota</taxon>
        <taxon>Pezizomycotina</taxon>
        <taxon>Dothideomycetes</taxon>
        <taxon>Dothideomycetidae</taxon>
        <taxon>Dothideales</taxon>
        <taxon>Saccotheciaceae</taxon>
        <taxon>Aureobasidium</taxon>
    </lineage>
</organism>
<reference evidence="1 2" key="1">
    <citation type="journal article" date="2014" name="BMC Genomics">
        <title>Genome sequencing of four Aureobasidium pullulans varieties: biotechnological potential, stress tolerance, and description of new species.</title>
        <authorList>
            <person name="Gostin Ar C."/>
            <person name="Ohm R.A."/>
            <person name="Kogej T."/>
            <person name="Sonjak S."/>
            <person name="Turk M."/>
            <person name="Zajc J."/>
            <person name="Zalar P."/>
            <person name="Grube M."/>
            <person name="Sun H."/>
            <person name="Han J."/>
            <person name="Sharma A."/>
            <person name="Chiniquy J."/>
            <person name="Ngan C.Y."/>
            <person name="Lipzen A."/>
            <person name="Barry K."/>
            <person name="Grigoriev I.V."/>
            <person name="Gunde-Cimerman N."/>
        </authorList>
    </citation>
    <scope>NUCLEOTIDE SEQUENCE [LARGE SCALE GENOMIC DNA]</scope>
    <source>
        <strain evidence="1 2">EXF-150</strain>
    </source>
</reference>
<dbReference type="AlphaFoldDB" id="A0A074XSC8"/>
<dbReference type="HOGENOM" id="CLU_2497526_0_0_1"/>
<name>A0A074XSC8_AURPU</name>
<proteinExistence type="predicted"/>
<gene>
    <name evidence="1" type="ORF">M438DRAFT_345108</name>
</gene>
<dbReference type="RefSeq" id="XP_029761074.1">
    <property type="nucleotide sequence ID" value="XM_029905372.1"/>
</dbReference>
<dbReference type="EMBL" id="KL584981">
    <property type="protein sequence ID" value="KEQ84887.1"/>
    <property type="molecule type" value="Genomic_DNA"/>
</dbReference>
<dbReference type="GeneID" id="40747678"/>
<evidence type="ECO:0000313" key="2">
    <source>
        <dbReference type="Proteomes" id="UP000030706"/>
    </source>
</evidence>